<dbReference type="EMBL" id="NESQ01000452">
    <property type="protein sequence ID" value="PUU72860.1"/>
    <property type="molecule type" value="Genomic_DNA"/>
</dbReference>
<dbReference type="Proteomes" id="UP000244722">
    <property type="component" value="Unassembled WGS sequence"/>
</dbReference>
<reference evidence="2 3" key="1">
    <citation type="submission" date="2017-04" db="EMBL/GenBank/DDBJ databases">
        <title>Draft genome sequence of Tuber borchii Vittad., a whitish edible truffle.</title>
        <authorList>
            <consortium name="DOE Joint Genome Institute"/>
            <person name="Murat C."/>
            <person name="Kuo A."/>
            <person name="Barry K.W."/>
            <person name="Clum A."/>
            <person name="Dockter R.B."/>
            <person name="Fauchery L."/>
            <person name="Iotti M."/>
            <person name="Kohler A."/>
            <person name="Labutti K."/>
            <person name="Lindquist E.A."/>
            <person name="Lipzen A."/>
            <person name="Ohm R.A."/>
            <person name="Wang M."/>
            <person name="Grigoriev I.V."/>
            <person name="Zambonelli A."/>
            <person name="Martin F.M."/>
        </authorList>
    </citation>
    <scope>NUCLEOTIDE SEQUENCE [LARGE SCALE GENOMIC DNA]</scope>
    <source>
        <strain evidence="2 3">Tbo3840</strain>
    </source>
</reference>
<name>A0A2T6ZBI9_TUBBO</name>
<evidence type="ECO:0000313" key="3">
    <source>
        <dbReference type="Proteomes" id="UP000244722"/>
    </source>
</evidence>
<sequence>MWIDYIRLLSRNLLNYLQFIHLRAAFNFAIQNYSQGPTVNHKRSDSSAPIMSSHPRQGMPGNPLSTEISSSHQDWQIALPKHFQLSPVHPPTSHLQFRHPELQPGPTVNHKRPDSSAPIMSSHSHQGMPGSSISTKSSSSPQGGIITIPQAPSSLETLPSALTNTSPPPLACPVSGCLLVLRGEMPHRYLKRHLKYPGLYGRVLEVGQANYVDIIKLVEDNKAEEERESRAAEFELRAKNMGMTDAKSVAQKVAIWEGMWVAKQKGDDIGVSTLYSASFGRL</sequence>
<evidence type="ECO:0000313" key="2">
    <source>
        <dbReference type="EMBL" id="PUU72860.1"/>
    </source>
</evidence>
<feature type="region of interest" description="Disordered" evidence="1">
    <location>
        <begin position="37"/>
        <end position="68"/>
    </location>
</feature>
<gene>
    <name evidence="2" type="ORF">B9Z19DRAFT_1166331</name>
</gene>
<dbReference type="AlphaFoldDB" id="A0A2T6ZBI9"/>
<keyword evidence="3" id="KW-1185">Reference proteome</keyword>
<feature type="compositionally biased region" description="Low complexity" evidence="1">
    <location>
        <begin position="131"/>
        <end position="140"/>
    </location>
</feature>
<proteinExistence type="predicted"/>
<protein>
    <submittedName>
        <fullName evidence="2">Uncharacterized protein</fullName>
    </submittedName>
</protein>
<evidence type="ECO:0000256" key="1">
    <source>
        <dbReference type="SAM" id="MobiDB-lite"/>
    </source>
</evidence>
<feature type="region of interest" description="Disordered" evidence="1">
    <location>
        <begin position="89"/>
        <end position="150"/>
    </location>
</feature>
<comment type="caution">
    <text evidence="2">The sequence shown here is derived from an EMBL/GenBank/DDBJ whole genome shotgun (WGS) entry which is preliminary data.</text>
</comment>
<organism evidence="2 3">
    <name type="scientific">Tuber borchii</name>
    <name type="common">White truffle</name>
    <dbReference type="NCBI Taxonomy" id="42251"/>
    <lineage>
        <taxon>Eukaryota</taxon>
        <taxon>Fungi</taxon>
        <taxon>Dikarya</taxon>
        <taxon>Ascomycota</taxon>
        <taxon>Pezizomycotina</taxon>
        <taxon>Pezizomycetes</taxon>
        <taxon>Pezizales</taxon>
        <taxon>Tuberaceae</taxon>
        <taxon>Tuber</taxon>
    </lineage>
</organism>
<accession>A0A2T6ZBI9</accession>